<accession>R4SZ60</accession>
<dbReference type="KEGG" id="aoi:AORI_5257"/>
<keyword evidence="3" id="KW-1185">Reference proteome</keyword>
<organism evidence="2 3">
    <name type="scientific">Amycolatopsis keratiniphila</name>
    <dbReference type="NCBI Taxonomy" id="129921"/>
    <lineage>
        <taxon>Bacteria</taxon>
        <taxon>Bacillati</taxon>
        <taxon>Actinomycetota</taxon>
        <taxon>Actinomycetes</taxon>
        <taxon>Pseudonocardiales</taxon>
        <taxon>Pseudonocardiaceae</taxon>
        <taxon>Amycolatopsis</taxon>
        <taxon>Amycolatopsis japonica group</taxon>
    </lineage>
</organism>
<dbReference type="Proteomes" id="UP000013968">
    <property type="component" value="Chromosome"/>
</dbReference>
<dbReference type="PATRIC" id="fig|1156913.3.peg.5352"/>
<proteinExistence type="predicted"/>
<dbReference type="AlphaFoldDB" id="R4SZ60"/>
<name>R4SZ60_9PSEU</name>
<evidence type="ECO:0000313" key="2">
    <source>
        <dbReference type="EMBL" id="AGM07840.1"/>
    </source>
</evidence>
<feature type="compositionally biased region" description="Basic and acidic residues" evidence="1">
    <location>
        <begin position="16"/>
        <end position="29"/>
    </location>
</feature>
<sequence length="65" mass="6819">MDEPHRGFPAVDDGDTTEHRLSLPSERHRPAGSRAGQSPDTCLTACLLPAGTRMSPVAHAGGRGL</sequence>
<gene>
    <name evidence="2" type="ORF">AORI_5257</name>
</gene>
<evidence type="ECO:0000313" key="3">
    <source>
        <dbReference type="Proteomes" id="UP000013968"/>
    </source>
</evidence>
<dbReference type="EMBL" id="CP003410">
    <property type="protein sequence ID" value="AGM07840.1"/>
    <property type="molecule type" value="Genomic_DNA"/>
</dbReference>
<dbReference type="HOGENOM" id="CLU_2840042_0_0_11"/>
<feature type="region of interest" description="Disordered" evidence="1">
    <location>
        <begin position="1"/>
        <end position="40"/>
    </location>
</feature>
<protein>
    <submittedName>
        <fullName evidence="2">Uncharacterized protein</fullName>
    </submittedName>
</protein>
<reference evidence="2 3" key="1">
    <citation type="journal article" date="2013" name="BMC Genomics">
        <title>ContigScape: a Cytoscape plugin facilitating microbial genome gap closing.</title>
        <authorList>
            <person name="Tang B."/>
            <person name="Wang Q."/>
            <person name="Yang M."/>
            <person name="Xie F."/>
            <person name="Zhu Y."/>
            <person name="Zhuo Y."/>
            <person name="Wang S."/>
            <person name="Gao H."/>
            <person name="Ding X."/>
            <person name="Zhang L."/>
            <person name="Zhao G."/>
            <person name="Zheng H."/>
        </authorList>
    </citation>
    <scope>NUCLEOTIDE SEQUENCE [LARGE SCALE GENOMIC DNA]</scope>
    <source>
        <strain evidence="2 3">HCCB10007</strain>
    </source>
</reference>
<evidence type="ECO:0000256" key="1">
    <source>
        <dbReference type="SAM" id="MobiDB-lite"/>
    </source>
</evidence>